<dbReference type="Gene3D" id="3.90.1720.10">
    <property type="entry name" value="endopeptidase domain like (from Nostoc punctiforme)"/>
    <property type="match status" value="1"/>
</dbReference>
<accession>A0A0F9TD60</accession>
<comment type="caution">
    <text evidence="1">The sequence shown here is derived from an EMBL/GenBank/DDBJ whole genome shotgun (WGS) entry which is preliminary data.</text>
</comment>
<gene>
    <name evidence="1" type="ORF">LCGC14_0743130</name>
</gene>
<organism evidence="1">
    <name type="scientific">marine sediment metagenome</name>
    <dbReference type="NCBI Taxonomy" id="412755"/>
    <lineage>
        <taxon>unclassified sequences</taxon>
        <taxon>metagenomes</taxon>
        <taxon>ecological metagenomes</taxon>
    </lineage>
</organism>
<evidence type="ECO:0000313" key="1">
    <source>
        <dbReference type="EMBL" id="KKN39443.1"/>
    </source>
</evidence>
<dbReference type="EMBL" id="LAZR01001763">
    <property type="protein sequence ID" value="KKN39443.1"/>
    <property type="molecule type" value="Genomic_DNA"/>
</dbReference>
<protein>
    <submittedName>
        <fullName evidence="1">Uncharacterized protein</fullName>
    </submittedName>
</protein>
<name>A0A0F9TD60_9ZZZZ</name>
<proteinExistence type="predicted"/>
<reference evidence="1" key="1">
    <citation type="journal article" date="2015" name="Nature">
        <title>Complex archaea that bridge the gap between prokaryotes and eukaryotes.</title>
        <authorList>
            <person name="Spang A."/>
            <person name="Saw J.H."/>
            <person name="Jorgensen S.L."/>
            <person name="Zaremba-Niedzwiedzka K."/>
            <person name="Martijn J."/>
            <person name="Lind A.E."/>
            <person name="van Eijk R."/>
            <person name="Schleper C."/>
            <person name="Guy L."/>
            <person name="Ettema T.J."/>
        </authorList>
    </citation>
    <scope>NUCLEOTIDE SEQUENCE</scope>
</reference>
<dbReference type="AlphaFoldDB" id="A0A0F9TD60"/>
<sequence>MLKVHNWQDIGLQSLDIILCEGTHKLSRRIQKFQKFTGAPKEAAKISHVANISGHNSLLVQESTSIGFDGQNGCQEHEVGLWLEHYPGRVWVRKLDFERTTAFYRDDWAFWQVHKDEPYEHGIAGGLELLLCGLRWHLYIREFFPNYRPPATKNPHCGELGAKRIHEHQLWNCKIFSNRMPPWIWVSEIDKWLKVPISEPILIKG</sequence>